<dbReference type="Pfam" id="PF00440">
    <property type="entry name" value="TetR_N"/>
    <property type="match status" value="1"/>
</dbReference>
<evidence type="ECO:0000259" key="5">
    <source>
        <dbReference type="PROSITE" id="PS50977"/>
    </source>
</evidence>
<evidence type="ECO:0000313" key="7">
    <source>
        <dbReference type="Proteomes" id="UP000639010"/>
    </source>
</evidence>
<keyword evidence="7" id="KW-1185">Reference proteome</keyword>
<accession>A0ABR9GYP5</accession>
<evidence type="ECO:0000256" key="2">
    <source>
        <dbReference type="ARBA" id="ARBA00023125"/>
    </source>
</evidence>
<dbReference type="SUPFAM" id="SSF48498">
    <property type="entry name" value="Tetracyclin repressor-like, C-terminal domain"/>
    <property type="match status" value="1"/>
</dbReference>
<dbReference type="PROSITE" id="PS50977">
    <property type="entry name" value="HTH_TETR_2"/>
    <property type="match status" value="1"/>
</dbReference>
<dbReference type="PANTHER" id="PTHR30055:SF234">
    <property type="entry name" value="HTH-TYPE TRANSCRIPTIONAL REGULATOR BETI"/>
    <property type="match status" value="1"/>
</dbReference>
<sequence length="195" mass="21683">MSKRDEILAAAQSLFAEYGYAGTTMRMIAERAGVAFGLVSHYFGNKEKLFLVAGHEMIDAMLLGIRRDAEAAQNGLQAVDIFVNSYLSYTLANRATFPTLIRCSPFSDDNPHLDRHKIGAKFEELIREIEVNLARGIADGTIAQVPVKDCALMIYAAMVGAVRTVFLSPFGDPGLFEETRRFILRSLRRSDKMEV</sequence>
<dbReference type="InterPro" id="IPR050109">
    <property type="entry name" value="HTH-type_TetR-like_transc_reg"/>
</dbReference>
<dbReference type="Gene3D" id="1.10.10.60">
    <property type="entry name" value="Homeodomain-like"/>
    <property type="match status" value="1"/>
</dbReference>
<keyword evidence="3" id="KW-0804">Transcription</keyword>
<feature type="domain" description="HTH tetR-type" evidence="5">
    <location>
        <begin position="1"/>
        <end position="61"/>
    </location>
</feature>
<organism evidence="6 7">
    <name type="scientific">Desulfomicrobium macestii</name>
    <dbReference type="NCBI Taxonomy" id="90731"/>
    <lineage>
        <taxon>Bacteria</taxon>
        <taxon>Pseudomonadati</taxon>
        <taxon>Thermodesulfobacteriota</taxon>
        <taxon>Desulfovibrionia</taxon>
        <taxon>Desulfovibrionales</taxon>
        <taxon>Desulfomicrobiaceae</taxon>
        <taxon>Desulfomicrobium</taxon>
    </lineage>
</organism>
<gene>
    <name evidence="6" type="ORF">H4684_000192</name>
</gene>
<evidence type="ECO:0000256" key="4">
    <source>
        <dbReference type="PROSITE-ProRule" id="PRU00335"/>
    </source>
</evidence>
<dbReference type="InterPro" id="IPR009057">
    <property type="entry name" value="Homeodomain-like_sf"/>
</dbReference>
<name>A0ABR9GYP5_9BACT</name>
<reference evidence="6 7" key="1">
    <citation type="submission" date="2020-10" db="EMBL/GenBank/DDBJ databases">
        <title>Genomic Encyclopedia of Type Strains, Phase IV (KMG-IV): sequencing the most valuable type-strain genomes for metagenomic binning, comparative biology and taxonomic classification.</title>
        <authorList>
            <person name="Goeker M."/>
        </authorList>
    </citation>
    <scope>NUCLEOTIDE SEQUENCE [LARGE SCALE GENOMIC DNA]</scope>
    <source>
        <strain evidence="6 7">DSM 4194</strain>
    </source>
</reference>
<dbReference type="PRINTS" id="PR00455">
    <property type="entry name" value="HTHTETR"/>
</dbReference>
<evidence type="ECO:0000256" key="1">
    <source>
        <dbReference type="ARBA" id="ARBA00023015"/>
    </source>
</evidence>
<dbReference type="InterPro" id="IPR001647">
    <property type="entry name" value="HTH_TetR"/>
</dbReference>
<dbReference type="SUPFAM" id="SSF46689">
    <property type="entry name" value="Homeodomain-like"/>
    <property type="match status" value="1"/>
</dbReference>
<dbReference type="Proteomes" id="UP000639010">
    <property type="component" value="Unassembled WGS sequence"/>
</dbReference>
<evidence type="ECO:0000313" key="6">
    <source>
        <dbReference type="EMBL" id="MBE1423573.1"/>
    </source>
</evidence>
<dbReference type="EMBL" id="JADBGG010000001">
    <property type="protein sequence ID" value="MBE1423573.1"/>
    <property type="molecule type" value="Genomic_DNA"/>
</dbReference>
<keyword evidence="1" id="KW-0805">Transcription regulation</keyword>
<dbReference type="Gene3D" id="1.10.357.10">
    <property type="entry name" value="Tetracycline Repressor, domain 2"/>
    <property type="match status" value="1"/>
</dbReference>
<dbReference type="InterPro" id="IPR023772">
    <property type="entry name" value="DNA-bd_HTH_TetR-type_CS"/>
</dbReference>
<evidence type="ECO:0000256" key="3">
    <source>
        <dbReference type="ARBA" id="ARBA00023163"/>
    </source>
</evidence>
<comment type="caution">
    <text evidence="6">The sequence shown here is derived from an EMBL/GenBank/DDBJ whole genome shotgun (WGS) entry which is preliminary data.</text>
</comment>
<keyword evidence="2 4" id="KW-0238">DNA-binding</keyword>
<protein>
    <submittedName>
        <fullName evidence="6">AcrR family transcriptional regulator</fullName>
    </submittedName>
</protein>
<feature type="DNA-binding region" description="H-T-H motif" evidence="4">
    <location>
        <begin position="24"/>
        <end position="43"/>
    </location>
</feature>
<dbReference type="PROSITE" id="PS01081">
    <property type="entry name" value="HTH_TETR_1"/>
    <property type="match status" value="1"/>
</dbReference>
<dbReference type="PANTHER" id="PTHR30055">
    <property type="entry name" value="HTH-TYPE TRANSCRIPTIONAL REGULATOR RUTR"/>
    <property type="match status" value="1"/>
</dbReference>
<dbReference type="RefSeq" id="WP_192622533.1">
    <property type="nucleotide sequence ID" value="NZ_JADBGG010000001.1"/>
</dbReference>
<proteinExistence type="predicted"/>
<dbReference type="InterPro" id="IPR036271">
    <property type="entry name" value="Tet_transcr_reg_TetR-rel_C_sf"/>
</dbReference>